<keyword evidence="4" id="KW-1185">Reference proteome</keyword>
<dbReference type="EMBL" id="ML732292">
    <property type="protein sequence ID" value="KAB8070771.1"/>
    <property type="molecule type" value="Genomic_DNA"/>
</dbReference>
<evidence type="ECO:0000313" key="4">
    <source>
        <dbReference type="Proteomes" id="UP000326565"/>
    </source>
</evidence>
<evidence type="ECO:0000313" key="3">
    <source>
        <dbReference type="EMBL" id="KAB8070771.1"/>
    </source>
</evidence>
<feature type="compositionally biased region" description="Low complexity" evidence="1">
    <location>
        <begin position="84"/>
        <end position="97"/>
    </location>
</feature>
<evidence type="ECO:0000256" key="1">
    <source>
        <dbReference type="SAM" id="MobiDB-lite"/>
    </source>
</evidence>
<evidence type="ECO:0000256" key="2">
    <source>
        <dbReference type="SAM" id="SignalP"/>
    </source>
</evidence>
<feature type="compositionally biased region" description="Low complexity" evidence="1">
    <location>
        <begin position="105"/>
        <end position="123"/>
    </location>
</feature>
<organism evidence="3 4">
    <name type="scientific">Aspergillus leporis</name>
    <dbReference type="NCBI Taxonomy" id="41062"/>
    <lineage>
        <taxon>Eukaryota</taxon>
        <taxon>Fungi</taxon>
        <taxon>Dikarya</taxon>
        <taxon>Ascomycota</taxon>
        <taxon>Pezizomycotina</taxon>
        <taxon>Eurotiomycetes</taxon>
        <taxon>Eurotiomycetidae</taxon>
        <taxon>Eurotiales</taxon>
        <taxon>Aspergillaceae</taxon>
        <taxon>Aspergillus</taxon>
        <taxon>Aspergillus subgen. Circumdati</taxon>
    </lineage>
</organism>
<dbReference type="AlphaFoldDB" id="A0A5N5WQE1"/>
<feature type="region of interest" description="Disordered" evidence="1">
    <location>
        <begin position="187"/>
        <end position="212"/>
    </location>
</feature>
<keyword evidence="2" id="KW-0732">Signal</keyword>
<feature type="chain" id="PRO_5024900412" evidence="2">
    <location>
        <begin position="18"/>
        <end position="238"/>
    </location>
</feature>
<name>A0A5N5WQE1_9EURO</name>
<feature type="region of interest" description="Disordered" evidence="1">
    <location>
        <begin position="72"/>
        <end position="125"/>
    </location>
</feature>
<sequence>MKPVLFFLLLFSPVCLGLPVTLGDGRSFLSADKNNWRDEDQSMTMGSGTLRAGGSYTRRIVSSTFSKEGSMVWNGGQSHHQRQQDQQPLHQQQLQLQDSEDSNDNTKNNNNNNHGTLLTTEETNQTRSTDAGYLRVLRATQLPTNFLWRYAHEIVVVGLILLVPVTLAVVEVIERVGVGAVRERGRGRGMVRRGRRGKGGRRKSGKMKKGDKKKSKIVILDIDVDVDVDVEGGWWCLR</sequence>
<proteinExistence type="predicted"/>
<dbReference type="Proteomes" id="UP000326565">
    <property type="component" value="Unassembled WGS sequence"/>
</dbReference>
<protein>
    <submittedName>
        <fullName evidence="3">Uncharacterized protein</fullName>
    </submittedName>
</protein>
<reference evidence="3 4" key="1">
    <citation type="submission" date="2019-04" db="EMBL/GenBank/DDBJ databases">
        <title>Friends and foes A comparative genomics study of 23 Aspergillus species from section Flavi.</title>
        <authorList>
            <consortium name="DOE Joint Genome Institute"/>
            <person name="Kjaerbolling I."/>
            <person name="Vesth T."/>
            <person name="Frisvad J.C."/>
            <person name="Nybo J.L."/>
            <person name="Theobald S."/>
            <person name="Kildgaard S."/>
            <person name="Isbrandt T."/>
            <person name="Kuo A."/>
            <person name="Sato A."/>
            <person name="Lyhne E.K."/>
            <person name="Kogle M.E."/>
            <person name="Wiebenga A."/>
            <person name="Kun R.S."/>
            <person name="Lubbers R.J."/>
            <person name="Makela M.R."/>
            <person name="Barry K."/>
            <person name="Chovatia M."/>
            <person name="Clum A."/>
            <person name="Daum C."/>
            <person name="Haridas S."/>
            <person name="He G."/>
            <person name="LaButti K."/>
            <person name="Lipzen A."/>
            <person name="Mondo S."/>
            <person name="Riley R."/>
            <person name="Salamov A."/>
            <person name="Simmons B.A."/>
            <person name="Magnuson J.K."/>
            <person name="Henrissat B."/>
            <person name="Mortensen U.H."/>
            <person name="Larsen T.O."/>
            <person name="Devries R.P."/>
            <person name="Grigoriev I.V."/>
            <person name="Machida M."/>
            <person name="Baker S.E."/>
            <person name="Andersen M.R."/>
        </authorList>
    </citation>
    <scope>NUCLEOTIDE SEQUENCE [LARGE SCALE GENOMIC DNA]</scope>
    <source>
        <strain evidence="3 4">CBS 151.66</strain>
    </source>
</reference>
<gene>
    <name evidence="3" type="ORF">BDV29DRAFT_160158</name>
</gene>
<accession>A0A5N5WQE1</accession>
<feature type="signal peptide" evidence="2">
    <location>
        <begin position="1"/>
        <end position="17"/>
    </location>
</feature>